<dbReference type="Proteomes" id="UP000198968">
    <property type="component" value="Unassembled WGS sequence"/>
</dbReference>
<evidence type="ECO:0000313" key="1">
    <source>
        <dbReference type="EMBL" id="SFN85625.1"/>
    </source>
</evidence>
<evidence type="ECO:0000313" key="2">
    <source>
        <dbReference type="Proteomes" id="UP000198968"/>
    </source>
</evidence>
<keyword evidence="2" id="KW-1185">Reference proteome</keyword>
<proteinExistence type="predicted"/>
<dbReference type="AlphaFoldDB" id="A0A1I5CF09"/>
<gene>
    <name evidence="1" type="ORF">SAMN05428971_2320</name>
</gene>
<organism evidence="1 2">
    <name type="scientific">Candidatus Pantoea varia</name>
    <dbReference type="NCBI Taxonomy" id="1881036"/>
    <lineage>
        <taxon>Bacteria</taxon>
        <taxon>Pseudomonadati</taxon>
        <taxon>Pseudomonadota</taxon>
        <taxon>Gammaproteobacteria</taxon>
        <taxon>Enterobacterales</taxon>
        <taxon>Erwiniaceae</taxon>
        <taxon>Pantoea</taxon>
    </lineage>
</organism>
<name>A0A1I5CF09_9GAMM</name>
<reference evidence="2" key="1">
    <citation type="submission" date="2016-10" db="EMBL/GenBank/DDBJ databases">
        <authorList>
            <person name="Varghese N."/>
            <person name="Submissions S."/>
        </authorList>
    </citation>
    <scope>NUCLEOTIDE SEQUENCE [LARGE SCALE GENOMIC DNA]</scope>
    <source>
        <strain evidence="2">OV426</strain>
    </source>
</reference>
<accession>A0A1I5CF09</accession>
<protein>
    <submittedName>
        <fullName evidence="1">Uncharacterized protein</fullName>
    </submittedName>
</protein>
<sequence length="31" mass="3565">MNNYSILNIYVNELFIFNNILRCMNLALSGG</sequence>
<dbReference type="EMBL" id="FOVG01000002">
    <property type="protein sequence ID" value="SFN85625.1"/>
    <property type="molecule type" value="Genomic_DNA"/>
</dbReference>